<feature type="compositionally biased region" description="Basic and acidic residues" evidence="1">
    <location>
        <begin position="57"/>
        <end position="73"/>
    </location>
</feature>
<keyword evidence="3" id="KW-1185">Reference proteome</keyword>
<gene>
    <name evidence="2" type="ORF">LZC94_36695</name>
</gene>
<protein>
    <submittedName>
        <fullName evidence="2">Uncharacterized protein</fullName>
    </submittedName>
</protein>
<evidence type="ECO:0000256" key="1">
    <source>
        <dbReference type="SAM" id="MobiDB-lite"/>
    </source>
</evidence>
<accession>A0ABZ2LR19</accession>
<organism evidence="2 3">
    <name type="scientific">Pendulispora albinea</name>
    <dbReference type="NCBI Taxonomy" id="2741071"/>
    <lineage>
        <taxon>Bacteria</taxon>
        <taxon>Pseudomonadati</taxon>
        <taxon>Myxococcota</taxon>
        <taxon>Myxococcia</taxon>
        <taxon>Myxococcales</taxon>
        <taxon>Sorangiineae</taxon>
        <taxon>Pendulisporaceae</taxon>
        <taxon>Pendulispora</taxon>
    </lineage>
</organism>
<proteinExistence type="predicted"/>
<name>A0ABZ2LR19_9BACT</name>
<sequence>MHRTRTKEDALAVDAHVVRRFHLPGNGRQLGLERLEAGEHRFRFPPLPHRMPGEGNCTRHHDETAEELAPKTR</sequence>
<evidence type="ECO:0000313" key="2">
    <source>
        <dbReference type="EMBL" id="WXB13369.1"/>
    </source>
</evidence>
<dbReference type="Proteomes" id="UP001370348">
    <property type="component" value="Chromosome"/>
</dbReference>
<feature type="region of interest" description="Disordered" evidence="1">
    <location>
        <begin position="43"/>
        <end position="73"/>
    </location>
</feature>
<reference evidence="2 3" key="1">
    <citation type="submission" date="2021-12" db="EMBL/GenBank/DDBJ databases">
        <title>Discovery of the Pendulisporaceae a myxobacterial family with distinct sporulation behavior and unique specialized metabolism.</title>
        <authorList>
            <person name="Garcia R."/>
            <person name="Popoff A."/>
            <person name="Bader C.D."/>
            <person name="Loehr J."/>
            <person name="Walesch S."/>
            <person name="Walt C."/>
            <person name="Boldt J."/>
            <person name="Bunk B."/>
            <person name="Haeckl F.J.F.P.J."/>
            <person name="Gunesch A.P."/>
            <person name="Birkelbach J."/>
            <person name="Nuebel U."/>
            <person name="Pietschmann T."/>
            <person name="Bach T."/>
            <person name="Mueller R."/>
        </authorList>
    </citation>
    <scope>NUCLEOTIDE SEQUENCE [LARGE SCALE GENOMIC DNA]</scope>
    <source>
        <strain evidence="2 3">MSr11954</strain>
    </source>
</reference>
<dbReference type="RefSeq" id="WP_394822993.1">
    <property type="nucleotide sequence ID" value="NZ_CP089984.1"/>
</dbReference>
<dbReference type="EMBL" id="CP089984">
    <property type="protein sequence ID" value="WXB13369.1"/>
    <property type="molecule type" value="Genomic_DNA"/>
</dbReference>
<evidence type="ECO:0000313" key="3">
    <source>
        <dbReference type="Proteomes" id="UP001370348"/>
    </source>
</evidence>